<dbReference type="GO" id="GO:0048731">
    <property type="term" value="P:system development"/>
    <property type="evidence" value="ECO:0007669"/>
    <property type="project" value="UniProtKB-ARBA"/>
</dbReference>
<feature type="domain" description="RHD" evidence="1">
    <location>
        <begin position="334"/>
        <end position="514"/>
    </location>
</feature>
<dbReference type="SMART" id="SM00429">
    <property type="entry name" value="IPT"/>
    <property type="match status" value="2"/>
</dbReference>
<evidence type="ECO:0000259" key="1">
    <source>
        <dbReference type="PROSITE" id="PS50254"/>
    </source>
</evidence>
<dbReference type="EnsemblMetazoa" id="CPIJ002467-RA">
    <property type="protein sequence ID" value="CPIJ002467-PA"/>
    <property type="gene ID" value="CPIJ002467"/>
</dbReference>
<dbReference type="PANTHER" id="PTHR24169:SF25">
    <property type="entry name" value="DORSAL-RELATED IMMUNITY FACTOR DIF-RELATED"/>
    <property type="match status" value="1"/>
</dbReference>
<gene>
    <name evidence="3" type="primary">6033650</name>
    <name evidence="2" type="ORF">CpipJ_CPIJ002467</name>
</gene>
<dbReference type="STRING" id="7176.B0W5U2"/>
<protein>
    <submittedName>
        <fullName evidence="2 3">Embryonic polarity dorsal</fullName>
    </submittedName>
</protein>
<evidence type="ECO:0000313" key="3">
    <source>
        <dbReference type="EnsemblMetazoa" id="CPIJ002467-PA"/>
    </source>
</evidence>
<dbReference type="GO" id="GO:0045087">
    <property type="term" value="P:innate immune response"/>
    <property type="evidence" value="ECO:0007669"/>
    <property type="project" value="TreeGrafter"/>
</dbReference>
<dbReference type="GO" id="GO:0005737">
    <property type="term" value="C:cytoplasm"/>
    <property type="evidence" value="ECO:0007669"/>
    <property type="project" value="InterPro"/>
</dbReference>
<feature type="domain" description="RHD" evidence="1">
    <location>
        <begin position="1"/>
        <end position="79"/>
    </location>
</feature>
<dbReference type="HOGENOM" id="CLU_406671_0_0_1"/>
<dbReference type="GO" id="GO:0000978">
    <property type="term" value="F:RNA polymerase II cis-regulatory region sequence-specific DNA binding"/>
    <property type="evidence" value="ECO:0007669"/>
    <property type="project" value="TreeGrafter"/>
</dbReference>
<evidence type="ECO:0000313" key="4">
    <source>
        <dbReference type="Proteomes" id="UP000002320"/>
    </source>
</evidence>
<dbReference type="InterPro" id="IPR037059">
    <property type="entry name" value="RHD_DNA_bind_dom_sf"/>
</dbReference>
<dbReference type="EMBL" id="DS231844">
    <property type="protein sequence ID" value="EDS35745.1"/>
    <property type="molecule type" value="Genomic_DNA"/>
</dbReference>
<dbReference type="Proteomes" id="UP000002320">
    <property type="component" value="Unassembled WGS sequence"/>
</dbReference>
<dbReference type="OrthoDB" id="7881762at2759"/>
<reference evidence="2" key="1">
    <citation type="submission" date="2007-03" db="EMBL/GenBank/DDBJ databases">
        <title>Annotation of Culex pipiens quinquefasciatus.</title>
        <authorList>
            <consortium name="The Broad Institute Genome Sequencing Platform"/>
            <person name="Atkinson P.W."/>
            <person name="Hemingway J."/>
            <person name="Christensen B.M."/>
            <person name="Higgs S."/>
            <person name="Kodira C."/>
            <person name="Hannick L."/>
            <person name="Megy K."/>
            <person name="O'Leary S."/>
            <person name="Pearson M."/>
            <person name="Haas B.J."/>
            <person name="Mauceli E."/>
            <person name="Wortman J.R."/>
            <person name="Lee N.H."/>
            <person name="Guigo R."/>
            <person name="Stanke M."/>
            <person name="Alvarado L."/>
            <person name="Amedeo P."/>
            <person name="Antoine C.H."/>
            <person name="Arensburger P."/>
            <person name="Bidwell S.L."/>
            <person name="Crawford M."/>
            <person name="Camaro F."/>
            <person name="Devon K."/>
            <person name="Engels R."/>
            <person name="Hammond M."/>
            <person name="Howarth C."/>
            <person name="Koehrsen M."/>
            <person name="Lawson D."/>
            <person name="Montgomery P."/>
            <person name="Nene V."/>
            <person name="Nusbaum C."/>
            <person name="Puiu D."/>
            <person name="Romero-Severson J."/>
            <person name="Severson D.W."/>
            <person name="Shumway M."/>
            <person name="Sisk P."/>
            <person name="Stolte C."/>
            <person name="Zeng Q."/>
            <person name="Eisenstadt E."/>
            <person name="Fraser-Liggett C."/>
            <person name="Strausberg R."/>
            <person name="Galagan J."/>
            <person name="Birren B."/>
            <person name="Collins F.H."/>
        </authorList>
    </citation>
    <scope>NUCLEOTIDE SEQUENCE [LARGE SCALE GENOMIC DNA]</scope>
    <source>
        <strain evidence="2">JHB</strain>
    </source>
</reference>
<dbReference type="Pfam" id="PF16179">
    <property type="entry name" value="RHD_dimer"/>
    <property type="match status" value="2"/>
</dbReference>
<dbReference type="InParanoid" id="B0W5U2"/>
<dbReference type="VEuPathDB" id="VectorBase:CQUJHB015265"/>
<keyword evidence="4" id="KW-1185">Reference proteome</keyword>
<dbReference type="InterPro" id="IPR011539">
    <property type="entry name" value="RHD_DNA_bind_dom"/>
</dbReference>
<dbReference type="InterPro" id="IPR014756">
    <property type="entry name" value="Ig_E-set"/>
</dbReference>
<proteinExistence type="predicted"/>
<reference evidence="3" key="2">
    <citation type="submission" date="2021-02" db="UniProtKB">
        <authorList>
            <consortium name="EnsemblMetazoa"/>
        </authorList>
    </citation>
    <scope>IDENTIFICATION</scope>
    <source>
        <strain evidence="3">JHB</strain>
    </source>
</reference>
<dbReference type="Gene3D" id="2.60.40.340">
    <property type="entry name" value="Rel homology domain (RHD), DNA-binding domain"/>
    <property type="match status" value="2"/>
</dbReference>
<dbReference type="AlphaFoldDB" id="B0W5U2"/>
<accession>B0W5U2</accession>
<dbReference type="GO" id="GO:0033554">
    <property type="term" value="P:cellular response to stress"/>
    <property type="evidence" value="ECO:0007669"/>
    <property type="project" value="TreeGrafter"/>
</dbReference>
<dbReference type="GO" id="GO:0005634">
    <property type="term" value="C:nucleus"/>
    <property type="evidence" value="ECO:0007669"/>
    <property type="project" value="TreeGrafter"/>
</dbReference>
<dbReference type="GO" id="GO:0048468">
    <property type="term" value="P:cell development"/>
    <property type="evidence" value="ECO:0007669"/>
    <property type="project" value="UniProtKB-ARBA"/>
</dbReference>
<organism>
    <name type="scientific">Culex quinquefasciatus</name>
    <name type="common">Southern house mosquito</name>
    <name type="synonym">Culex pungens</name>
    <dbReference type="NCBI Taxonomy" id="7176"/>
    <lineage>
        <taxon>Eukaryota</taxon>
        <taxon>Metazoa</taxon>
        <taxon>Ecdysozoa</taxon>
        <taxon>Arthropoda</taxon>
        <taxon>Hexapoda</taxon>
        <taxon>Insecta</taxon>
        <taxon>Pterygota</taxon>
        <taxon>Neoptera</taxon>
        <taxon>Endopterygota</taxon>
        <taxon>Diptera</taxon>
        <taxon>Nematocera</taxon>
        <taxon>Culicoidea</taxon>
        <taxon>Culicidae</taxon>
        <taxon>Culicinae</taxon>
        <taxon>Culicini</taxon>
        <taxon>Culex</taxon>
        <taxon>Culex</taxon>
    </lineage>
</organism>
<dbReference type="GO" id="GO:0045944">
    <property type="term" value="P:positive regulation of transcription by RNA polymerase II"/>
    <property type="evidence" value="ECO:0007669"/>
    <property type="project" value="TreeGrafter"/>
</dbReference>
<dbReference type="VEuPathDB" id="VectorBase:CQUJHB000665"/>
<dbReference type="KEGG" id="cqu:CpipJ_CPIJ002467"/>
<dbReference type="GO" id="GO:0007249">
    <property type="term" value="P:canonical NF-kappaB signal transduction"/>
    <property type="evidence" value="ECO:0007669"/>
    <property type="project" value="TreeGrafter"/>
</dbReference>
<dbReference type="GO" id="GO:0034097">
    <property type="term" value="P:response to cytokine"/>
    <property type="evidence" value="ECO:0007669"/>
    <property type="project" value="TreeGrafter"/>
</dbReference>
<dbReference type="InterPro" id="IPR008967">
    <property type="entry name" value="p53-like_TF_DNA-bd_sf"/>
</dbReference>
<dbReference type="Pfam" id="PF00554">
    <property type="entry name" value="RHD_DNA_bind"/>
    <property type="match status" value="2"/>
</dbReference>
<dbReference type="CDD" id="cd07827">
    <property type="entry name" value="RHD-n"/>
    <property type="match status" value="1"/>
</dbReference>
<dbReference type="InterPro" id="IPR002909">
    <property type="entry name" value="IPT_dom"/>
</dbReference>
<dbReference type="InterPro" id="IPR013783">
    <property type="entry name" value="Ig-like_fold"/>
</dbReference>
<dbReference type="eggNOG" id="ENOG502QQS6">
    <property type="taxonomic scope" value="Eukaryota"/>
</dbReference>
<name>B0W5U2_CULQU</name>
<dbReference type="PROSITE" id="PS50254">
    <property type="entry name" value="REL_2"/>
    <property type="match status" value="2"/>
</dbReference>
<dbReference type="VEuPathDB" id="VectorBase:CPIJ002467"/>
<evidence type="ECO:0000313" key="2">
    <source>
        <dbReference type="EMBL" id="EDS35745.1"/>
    </source>
</evidence>
<sequence length="676" mass="75368">MAYSVKSLGIQCIRRKDIEAELKSRESRYQNPFKGNQLAINLNAIRLCFELHVENYDGQFVPIFPPVLSTTIYDKKASPSLVICSMSATDGPASGGKQIILLTEKVNKDDIQVRFYREHGPERKPWIAYGKFNPATNVHKQFAIVLKTPAYYDPRITEPVTVSRRSRSWNNGYTPPPTSGTRSTGAGHVFLSCFATTMGGQLLLSYSTLFCATCLDAPEYVDGLWDYGGRIHRSAWFPASVGVTAGEAGVLSRDGWSTDRNGDVARAVPTPERCRGRSSCVSDRARRYDVPRGEYRGCRVAYGGRMRLCRPVREAYEHRGVLWAQWGRKLAMAEGGPHLVITVQPQSRGLRFRYQCENRGSTAGSILGVGSTAQRRIYPTVEIRNHQGPAKIVITCVTSDDPPRLHPHRLVGHKDCSEGLCEMLVEPTPTPVMAHSIKNLGVQCIRRKDVDAELRKKEMRYANPFNVPTGNSSTINLNEIRLCFQLHIESYPGQFIPVSYPVLSTIIYDKKSNPDLIICSMSDCTGPASGGKQIILLTEKVNKDDIQVRFFKEFGPDLKPWIAYGAFNPTQDVHKQVAVVFRTPAYYDRLITSPVKQVARGPPTQTLADRQSGLAVRQRTAGGLPSQCGKRSNELSDPLEFEMLPDDAAILPRFDDIFSGTPQNNNYSDPGFYGYQ</sequence>
<dbReference type="PANTHER" id="PTHR24169">
    <property type="entry name" value="NUCLEAR FACTOR NF-KAPPA-B PROTEIN"/>
    <property type="match status" value="1"/>
</dbReference>
<dbReference type="GO" id="GO:0000981">
    <property type="term" value="F:DNA-binding transcription factor activity, RNA polymerase II-specific"/>
    <property type="evidence" value="ECO:0007669"/>
    <property type="project" value="TreeGrafter"/>
</dbReference>
<dbReference type="GO" id="GO:0038061">
    <property type="term" value="P:non-canonical NF-kappaB signal transduction"/>
    <property type="evidence" value="ECO:0007669"/>
    <property type="project" value="TreeGrafter"/>
</dbReference>
<dbReference type="SUPFAM" id="SSF81296">
    <property type="entry name" value="E set domains"/>
    <property type="match status" value="2"/>
</dbReference>
<dbReference type="SUPFAM" id="SSF49417">
    <property type="entry name" value="p53-like transcription factors"/>
    <property type="match status" value="2"/>
</dbReference>
<dbReference type="Gene3D" id="2.60.40.10">
    <property type="entry name" value="Immunoglobulins"/>
    <property type="match status" value="2"/>
</dbReference>
<dbReference type="InterPro" id="IPR000451">
    <property type="entry name" value="NFkB/Dor"/>
</dbReference>
<dbReference type="InterPro" id="IPR032397">
    <property type="entry name" value="RHD_dimer"/>
</dbReference>
<dbReference type="PRINTS" id="PR00057">
    <property type="entry name" value="NFKBTNSCPFCT"/>
</dbReference>